<dbReference type="AlphaFoldDB" id="A0A9N9AGR1"/>
<gene>
    <name evidence="1" type="ORF">PBRASI_LOCUS4036</name>
</gene>
<comment type="caution">
    <text evidence="1">The sequence shown here is derived from an EMBL/GenBank/DDBJ whole genome shotgun (WGS) entry which is preliminary data.</text>
</comment>
<evidence type="ECO:0000313" key="1">
    <source>
        <dbReference type="EMBL" id="CAG8529470.1"/>
    </source>
</evidence>
<protein>
    <submittedName>
        <fullName evidence="1">7342_t:CDS:1</fullName>
    </submittedName>
</protein>
<sequence length="86" mass="9789">MARLGRCRRSKYIDVITSPALGQTGLLTKYNEGVYSRTSQPTAVNNIVQEIPAVGSGQWRVSPPVYVDWQGYRCQYRDGRVHHNHK</sequence>
<evidence type="ECO:0000313" key="2">
    <source>
        <dbReference type="Proteomes" id="UP000789739"/>
    </source>
</evidence>
<keyword evidence="2" id="KW-1185">Reference proteome</keyword>
<reference evidence="1" key="1">
    <citation type="submission" date="2021-06" db="EMBL/GenBank/DDBJ databases">
        <authorList>
            <person name="Kallberg Y."/>
            <person name="Tangrot J."/>
            <person name="Rosling A."/>
        </authorList>
    </citation>
    <scope>NUCLEOTIDE SEQUENCE</scope>
    <source>
        <strain evidence="1">BR232B</strain>
    </source>
</reference>
<dbReference type="EMBL" id="CAJVPI010000395">
    <property type="protein sequence ID" value="CAG8529470.1"/>
    <property type="molecule type" value="Genomic_DNA"/>
</dbReference>
<dbReference type="Proteomes" id="UP000789739">
    <property type="component" value="Unassembled WGS sequence"/>
</dbReference>
<name>A0A9N9AGR1_9GLOM</name>
<accession>A0A9N9AGR1</accession>
<proteinExistence type="predicted"/>
<organism evidence="1 2">
    <name type="scientific">Paraglomus brasilianum</name>
    <dbReference type="NCBI Taxonomy" id="144538"/>
    <lineage>
        <taxon>Eukaryota</taxon>
        <taxon>Fungi</taxon>
        <taxon>Fungi incertae sedis</taxon>
        <taxon>Mucoromycota</taxon>
        <taxon>Glomeromycotina</taxon>
        <taxon>Glomeromycetes</taxon>
        <taxon>Paraglomerales</taxon>
        <taxon>Paraglomeraceae</taxon>
        <taxon>Paraglomus</taxon>
    </lineage>
</organism>